<evidence type="ECO:0000256" key="1">
    <source>
        <dbReference type="SAM" id="MobiDB-lite"/>
    </source>
</evidence>
<gene>
    <name evidence="2" type="ORF">TDIB3V08_LOCUS7658</name>
</gene>
<organism evidence="2">
    <name type="scientific">Timema douglasi</name>
    <name type="common">Walking stick</name>
    <dbReference type="NCBI Taxonomy" id="61478"/>
    <lineage>
        <taxon>Eukaryota</taxon>
        <taxon>Metazoa</taxon>
        <taxon>Ecdysozoa</taxon>
        <taxon>Arthropoda</taxon>
        <taxon>Hexapoda</taxon>
        <taxon>Insecta</taxon>
        <taxon>Pterygota</taxon>
        <taxon>Neoptera</taxon>
        <taxon>Polyneoptera</taxon>
        <taxon>Phasmatodea</taxon>
        <taxon>Timematodea</taxon>
        <taxon>Timematoidea</taxon>
        <taxon>Timematidae</taxon>
        <taxon>Timema</taxon>
    </lineage>
</organism>
<dbReference type="EMBL" id="OA568381">
    <property type="protein sequence ID" value="CAD7201459.1"/>
    <property type="molecule type" value="Genomic_DNA"/>
</dbReference>
<dbReference type="AlphaFoldDB" id="A0A7R8ZCL6"/>
<reference evidence="2" key="1">
    <citation type="submission" date="2020-11" db="EMBL/GenBank/DDBJ databases">
        <authorList>
            <person name="Tran Van P."/>
        </authorList>
    </citation>
    <scope>NUCLEOTIDE SEQUENCE</scope>
</reference>
<feature type="compositionally biased region" description="Basic and acidic residues" evidence="1">
    <location>
        <begin position="431"/>
        <end position="448"/>
    </location>
</feature>
<sequence>MEDSNTFIKPSARPLLARKQVKRSTTQTPQLYNLSTVESRLKHQDIPSKPSTKLYISKDLGYCMAPASSTEFNKATDQDAPFILTRASILELTESLKTIKESEDHFNSGMKLFQQGLSILENVLLENLKLWKLPEISKRVHNKNLNITLSQPKSIPATFVKEHREVPAKSSLVLATGRSDDNILVNNVHQSASKTVKRNNALNVDQSESIDVDCNTDVGVSGQDALSSKHKDISHVALKCDSSLPKLKKCQVYLKDCSGRLERSLNGKKGKILQTDFRTNPPTESTTDEHIYKLNGNIGGDGQKLTRTCLRRCRNLNNILSSNDEDELLDIVTQDCTMLQKQKKRLCEIQTLKNPEGNIKVSKMNKHREYKQSGNVTVPVFNMTLRKREKKMNYSRSQRKPKDKISVSPAKVLSSKDDKYSQSLQKGKRQQYFEKGDGGELEADKTERMSHSEGIKALDVALSYVEQQGEATATDVMSQSTRVEKLPKADIRLHMDGSHQANVTVGNRGPLSLRHRPSLLVGMLSLSNAFSAERKQDKSHKNETVAYKLNKTNITPHHNLTKRGRSNAQKDSIDCLSEDDAESEKENDWSPIMPITTKSLSDVSSGHSTTPLANYYKIIDGSMHSLHSAHSSPGMPMFHSDKEATQMINKHIKDKQKVSKRSRPIDNTTKVTEDNPKPWSEMKKAVKKLSQLKHVDDDSNLSDASTCIFTSLKLVVNPEDSLDLSDKTSLNSFDSPL</sequence>
<accession>A0A7R8ZCL6</accession>
<evidence type="ECO:0000313" key="2">
    <source>
        <dbReference type="EMBL" id="CAD7201459.1"/>
    </source>
</evidence>
<feature type="compositionally biased region" description="Basic residues" evidence="1">
    <location>
        <begin position="652"/>
        <end position="662"/>
    </location>
</feature>
<feature type="region of interest" description="Disordered" evidence="1">
    <location>
        <begin position="652"/>
        <end position="677"/>
    </location>
</feature>
<name>A0A7R8ZCL6_TIMDO</name>
<feature type="compositionally biased region" description="Acidic residues" evidence="1">
    <location>
        <begin position="576"/>
        <end position="585"/>
    </location>
</feature>
<proteinExistence type="predicted"/>
<protein>
    <submittedName>
        <fullName evidence="2">Uncharacterized protein</fullName>
    </submittedName>
</protein>
<feature type="region of interest" description="Disordered" evidence="1">
    <location>
        <begin position="390"/>
        <end position="448"/>
    </location>
</feature>
<feature type="region of interest" description="Disordered" evidence="1">
    <location>
        <begin position="548"/>
        <end position="593"/>
    </location>
</feature>